<dbReference type="RefSeq" id="WP_102110835.1">
    <property type="nucleotide sequence ID" value="NZ_BMGN01000004.1"/>
</dbReference>
<keyword evidence="2" id="KW-1185">Reference proteome</keyword>
<dbReference type="OrthoDB" id="7359449at2"/>
<proteinExistence type="predicted"/>
<gene>
    <name evidence="1" type="ORF">C0V82_01595</name>
</gene>
<protein>
    <submittedName>
        <fullName evidence="1">Uncharacterized protein</fullName>
    </submittedName>
</protein>
<dbReference type="Proteomes" id="UP000234752">
    <property type="component" value="Chromosome eg_1"/>
</dbReference>
<name>A0A2K9NA89_9PROT</name>
<dbReference type="KEGG" id="ncb:C0V82_01595"/>
<organism evidence="1 2">
    <name type="scientific">Niveispirillum cyanobacteriorum</name>
    <dbReference type="NCBI Taxonomy" id="1612173"/>
    <lineage>
        <taxon>Bacteria</taxon>
        <taxon>Pseudomonadati</taxon>
        <taxon>Pseudomonadota</taxon>
        <taxon>Alphaproteobacteria</taxon>
        <taxon>Rhodospirillales</taxon>
        <taxon>Azospirillaceae</taxon>
        <taxon>Niveispirillum</taxon>
    </lineage>
</organism>
<sequence>MSVDVLHTSLTSRDLVSPAFWLEHNPSLHVVDVDFLNANRPFNINPELAQRARDLVLREGYFHLPGPIPWELPIGAMCDAVGRLKNAGLSPVFAYTYDEFWLIFGKLHHLIRSILGDDYLLLPDFWAWHVDPQAGEAGWSPHRDKGRKSLFPDGTPKSLTIWLPLSNANPLNGCMYVLPADRDKTYNTENEYQWAPHLPDIRALPATAGDIFCWNQAVLHWGARSSPRSTEPRVSIAFEFQLAKVDPFNKPLMKPMTVPAMDSRISLICKQILQYKHMYPLSPELETLAMEQLKTIS</sequence>
<evidence type="ECO:0000313" key="1">
    <source>
        <dbReference type="EMBL" id="AUN29085.1"/>
    </source>
</evidence>
<dbReference type="EMBL" id="CP025611">
    <property type="protein sequence ID" value="AUN29085.1"/>
    <property type="molecule type" value="Genomic_DNA"/>
</dbReference>
<dbReference type="SUPFAM" id="SSF51197">
    <property type="entry name" value="Clavaminate synthase-like"/>
    <property type="match status" value="1"/>
</dbReference>
<dbReference type="Pfam" id="PF05721">
    <property type="entry name" value="PhyH"/>
    <property type="match status" value="1"/>
</dbReference>
<reference evidence="1 2" key="1">
    <citation type="submission" date="2017-12" db="EMBL/GenBank/DDBJ databases">
        <title>Genomes of bacteria within cyanobacterial aggregates.</title>
        <authorList>
            <person name="Cai H."/>
        </authorList>
    </citation>
    <scope>NUCLEOTIDE SEQUENCE [LARGE SCALE GENOMIC DNA]</scope>
    <source>
        <strain evidence="1 2">TH16</strain>
    </source>
</reference>
<dbReference type="AlphaFoldDB" id="A0A2K9NA89"/>
<dbReference type="InterPro" id="IPR008775">
    <property type="entry name" value="Phytyl_CoA_dOase-like"/>
</dbReference>
<dbReference type="GO" id="GO:0016706">
    <property type="term" value="F:2-oxoglutarate-dependent dioxygenase activity"/>
    <property type="evidence" value="ECO:0007669"/>
    <property type="project" value="UniProtKB-ARBA"/>
</dbReference>
<dbReference type="Gene3D" id="2.60.120.620">
    <property type="entry name" value="q2cbj1_9rhob like domain"/>
    <property type="match status" value="1"/>
</dbReference>
<accession>A0A2K9NA89</accession>
<evidence type="ECO:0000313" key="2">
    <source>
        <dbReference type="Proteomes" id="UP000234752"/>
    </source>
</evidence>